<dbReference type="Proteomes" id="UP000543642">
    <property type="component" value="Unassembled WGS sequence"/>
</dbReference>
<protein>
    <submittedName>
        <fullName evidence="5">Flavin reductase (DIM6/NTAB) family NADH-FMN oxidoreductase RutF</fullName>
    </submittedName>
</protein>
<feature type="domain" description="Flavin reductase like" evidence="4">
    <location>
        <begin position="12"/>
        <end position="144"/>
    </location>
</feature>
<comment type="cofactor">
    <cofactor evidence="1">
        <name>FMN</name>
        <dbReference type="ChEBI" id="CHEBI:58210"/>
    </cofactor>
</comment>
<evidence type="ECO:0000313" key="6">
    <source>
        <dbReference type="Proteomes" id="UP000543642"/>
    </source>
</evidence>
<dbReference type="PANTHER" id="PTHR43567">
    <property type="entry name" value="FLAVOREDOXIN-RELATED-RELATED"/>
    <property type="match status" value="1"/>
</dbReference>
<dbReference type="InterPro" id="IPR002563">
    <property type="entry name" value="Flavin_Rdtase-like_dom"/>
</dbReference>
<evidence type="ECO:0000259" key="4">
    <source>
        <dbReference type="Pfam" id="PF01613"/>
    </source>
</evidence>
<dbReference type="PANTHER" id="PTHR43567:SF1">
    <property type="entry name" value="FLAVOREDOXIN"/>
    <property type="match status" value="1"/>
</dbReference>
<dbReference type="EMBL" id="JACHFW010000020">
    <property type="protein sequence ID" value="MBB5266132.1"/>
    <property type="molecule type" value="Genomic_DNA"/>
</dbReference>
<organism evidence="5 6">
    <name type="scientific">Catenibacillus scindens</name>
    <dbReference type="NCBI Taxonomy" id="673271"/>
    <lineage>
        <taxon>Bacteria</taxon>
        <taxon>Bacillati</taxon>
        <taxon>Bacillota</taxon>
        <taxon>Clostridia</taxon>
        <taxon>Lachnospirales</taxon>
        <taxon>Lachnospiraceae</taxon>
        <taxon>Catenibacillus</taxon>
    </lineage>
</organism>
<reference evidence="5 6" key="1">
    <citation type="submission" date="2020-08" db="EMBL/GenBank/DDBJ databases">
        <title>Genomic Encyclopedia of Type Strains, Phase IV (KMG-IV): sequencing the most valuable type-strain genomes for metagenomic binning, comparative biology and taxonomic classification.</title>
        <authorList>
            <person name="Goeker M."/>
        </authorList>
    </citation>
    <scope>NUCLEOTIDE SEQUENCE [LARGE SCALE GENOMIC DNA]</scope>
    <source>
        <strain evidence="5 6">DSM 106146</strain>
    </source>
</reference>
<evidence type="ECO:0000256" key="2">
    <source>
        <dbReference type="ARBA" id="ARBA00022630"/>
    </source>
</evidence>
<evidence type="ECO:0000256" key="1">
    <source>
        <dbReference type="ARBA" id="ARBA00001917"/>
    </source>
</evidence>
<evidence type="ECO:0000256" key="3">
    <source>
        <dbReference type="ARBA" id="ARBA00038054"/>
    </source>
</evidence>
<dbReference type="Pfam" id="PF01613">
    <property type="entry name" value="Flavin_Reduct"/>
    <property type="match status" value="1"/>
</dbReference>
<keyword evidence="2" id="KW-0285">Flavoprotein</keyword>
<gene>
    <name evidence="5" type="ORF">HNP82_003289</name>
</gene>
<comment type="caution">
    <text evidence="5">The sequence shown here is derived from an EMBL/GenBank/DDBJ whole genome shotgun (WGS) entry which is preliminary data.</text>
</comment>
<dbReference type="RefSeq" id="WP_183776428.1">
    <property type="nucleotide sequence ID" value="NZ_JACHFW010000020.1"/>
</dbReference>
<dbReference type="InterPro" id="IPR052174">
    <property type="entry name" value="Flavoredoxin"/>
</dbReference>
<sequence>MRKNFGVKSWFYPLPVLIIGTYNEDGTPNAMNAAWGGLYDADKVVLCLSAGHKTTKNIKAKGAFTVAFADAAHVIPADYVGMVSGNNEPKKMERAGFHITKSAFVDAPLIDELPVALECKFLKVNEDGNIIGQIVNVSINESVLDSEGKLDMEKFRPISFEPANNGYHLLGERVGNAFSDGGKLK</sequence>
<keyword evidence="6" id="KW-1185">Reference proteome</keyword>
<name>A0A7W8HCZ6_9FIRM</name>
<dbReference type="GO" id="GO:0016646">
    <property type="term" value="F:oxidoreductase activity, acting on the CH-NH group of donors, NAD or NADP as acceptor"/>
    <property type="evidence" value="ECO:0007669"/>
    <property type="project" value="UniProtKB-ARBA"/>
</dbReference>
<dbReference type="SUPFAM" id="SSF50475">
    <property type="entry name" value="FMN-binding split barrel"/>
    <property type="match status" value="1"/>
</dbReference>
<dbReference type="GO" id="GO:0010181">
    <property type="term" value="F:FMN binding"/>
    <property type="evidence" value="ECO:0007669"/>
    <property type="project" value="InterPro"/>
</dbReference>
<dbReference type="Gene3D" id="2.30.110.10">
    <property type="entry name" value="Electron Transport, Fmn-binding Protein, Chain A"/>
    <property type="match status" value="1"/>
</dbReference>
<dbReference type="AlphaFoldDB" id="A0A7W8HCZ6"/>
<comment type="similarity">
    <text evidence="3">Belongs to the flavoredoxin family.</text>
</comment>
<evidence type="ECO:0000313" key="5">
    <source>
        <dbReference type="EMBL" id="MBB5266132.1"/>
    </source>
</evidence>
<proteinExistence type="inferred from homology"/>
<dbReference type="InterPro" id="IPR012349">
    <property type="entry name" value="Split_barrel_FMN-bd"/>
</dbReference>
<accession>A0A7W8HCZ6</accession>